<evidence type="ECO:0000313" key="3">
    <source>
        <dbReference type="Proteomes" id="UP000314294"/>
    </source>
</evidence>
<evidence type="ECO:0000313" key="2">
    <source>
        <dbReference type="EMBL" id="TNN37423.1"/>
    </source>
</evidence>
<name>A0A4Z2F979_9TELE</name>
<feature type="region of interest" description="Disordered" evidence="1">
    <location>
        <begin position="1"/>
        <end position="22"/>
    </location>
</feature>
<keyword evidence="3" id="KW-1185">Reference proteome</keyword>
<sequence length="77" mass="8045">MPVVKKGLEGCKDGGRRAGRGDQVINTADSAVETGPARWDRLQRAAVSLLQQNAGTQATPPARLHRLSAGTPTMHGG</sequence>
<proteinExistence type="predicted"/>
<gene>
    <name evidence="2" type="ORF">EYF80_052411</name>
</gene>
<comment type="caution">
    <text evidence="2">The sequence shown here is derived from an EMBL/GenBank/DDBJ whole genome shotgun (WGS) entry which is preliminary data.</text>
</comment>
<feature type="region of interest" description="Disordered" evidence="1">
    <location>
        <begin position="53"/>
        <end position="77"/>
    </location>
</feature>
<evidence type="ECO:0000256" key="1">
    <source>
        <dbReference type="SAM" id="MobiDB-lite"/>
    </source>
</evidence>
<feature type="compositionally biased region" description="Basic and acidic residues" evidence="1">
    <location>
        <begin position="1"/>
        <end position="20"/>
    </location>
</feature>
<dbReference type="Proteomes" id="UP000314294">
    <property type="component" value="Unassembled WGS sequence"/>
</dbReference>
<dbReference type="AlphaFoldDB" id="A0A4Z2F979"/>
<protein>
    <submittedName>
        <fullName evidence="2">Uncharacterized protein</fullName>
    </submittedName>
</protein>
<dbReference type="EMBL" id="SRLO01001491">
    <property type="protein sequence ID" value="TNN37423.1"/>
    <property type="molecule type" value="Genomic_DNA"/>
</dbReference>
<reference evidence="2 3" key="1">
    <citation type="submission" date="2019-03" db="EMBL/GenBank/DDBJ databases">
        <title>First draft genome of Liparis tanakae, snailfish: a comprehensive survey of snailfish specific genes.</title>
        <authorList>
            <person name="Kim W."/>
            <person name="Song I."/>
            <person name="Jeong J.-H."/>
            <person name="Kim D."/>
            <person name="Kim S."/>
            <person name="Ryu S."/>
            <person name="Song J.Y."/>
            <person name="Lee S.K."/>
        </authorList>
    </citation>
    <scope>NUCLEOTIDE SEQUENCE [LARGE SCALE GENOMIC DNA]</scope>
    <source>
        <tissue evidence="2">Muscle</tissue>
    </source>
</reference>
<accession>A0A4Z2F979</accession>
<organism evidence="2 3">
    <name type="scientific">Liparis tanakae</name>
    <name type="common">Tanaka's snailfish</name>
    <dbReference type="NCBI Taxonomy" id="230148"/>
    <lineage>
        <taxon>Eukaryota</taxon>
        <taxon>Metazoa</taxon>
        <taxon>Chordata</taxon>
        <taxon>Craniata</taxon>
        <taxon>Vertebrata</taxon>
        <taxon>Euteleostomi</taxon>
        <taxon>Actinopterygii</taxon>
        <taxon>Neopterygii</taxon>
        <taxon>Teleostei</taxon>
        <taxon>Neoteleostei</taxon>
        <taxon>Acanthomorphata</taxon>
        <taxon>Eupercaria</taxon>
        <taxon>Perciformes</taxon>
        <taxon>Cottioidei</taxon>
        <taxon>Cottales</taxon>
        <taxon>Liparidae</taxon>
        <taxon>Liparis</taxon>
    </lineage>
</organism>